<dbReference type="GO" id="GO:0005385">
    <property type="term" value="F:zinc ion transmembrane transporter activity"/>
    <property type="evidence" value="ECO:0007669"/>
    <property type="project" value="TreeGrafter"/>
</dbReference>
<evidence type="ECO:0000256" key="3">
    <source>
        <dbReference type="ARBA" id="ARBA00022448"/>
    </source>
</evidence>
<dbReference type="InterPro" id="IPR002524">
    <property type="entry name" value="Cation_efflux"/>
</dbReference>
<dbReference type="SUPFAM" id="SSF161111">
    <property type="entry name" value="Cation efflux protein transmembrane domain-like"/>
    <property type="match status" value="1"/>
</dbReference>
<dbReference type="RefSeq" id="WP_023792661.1">
    <property type="nucleotide sequence ID" value="NC_023003.1"/>
</dbReference>
<keyword evidence="6" id="KW-0406">Ion transport</keyword>
<dbReference type="SUPFAM" id="SSF160240">
    <property type="entry name" value="Cation efflux protein cytoplasmic domain-like"/>
    <property type="match status" value="1"/>
</dbReference>
<protein>
    <submittedName>
        <fullName evidence="11">Co/Zn/Cd efflux system component</fullName>
    </submittedName>
</protein>
<dbReference type="PANTHER" id="PTHR11562:SF17">
    <property type="entry name" value="RE54080P-RELATED"/>
    <property type="match status" value="1"/>
</dbReference>
<dbReference type="InterPro" id="IPR027470">
    <property type="entry name" value="Cation_efflux_CTD"/>
</dbReference>
<feature type="transmembrane region" description="Helical" evidence="8">
    <location>
        <begin position="78"/>
        <end position="101"/>
    </location>
</feature>
<sequence length="298" mass="33455">MNLSNKDKKDLDFRLQLGIALNTLFTIVEFFIGFFSGSLALISDAAHNLTDVLSLIISFTAQKLSLKQPDNKKTFGYGRITILAALLNIIILCILTLYIFIEIYQRFYEPESISGTLVTITSLVGIIVNGGIALLFLKYKSDLNIKSSLINMIFDAIASAGAFVSGIIITLTNNTFIDLIISSFIGLMLIFNIFKLLKEVIHILLEGTPEHINVKQVKKEIEQLDLVKKVEHLHIWSISSYNVSLSCHIIIDRDKLDQSIEIVQKVKDLLKNRFNITHATIEVNTEICDKNGCSLVYK</sequence>
<feature type="transmembrane region" description="Helical" evidence="8">
    <location>
        <begin position="113"/>
        <end position="137"/>
    </location>
</feature>
<evidence type="ECO:0000313" key="12">
    <source>
        <dbReference type="Proteomes" id="UP000018769"/>
    </source>
</evidence>
<dbReference type="STRING" id="673862.BABL1_gene_151"/>
<feature type="transmembrane region" description="Helical" evidence="8">
    <location>
        <begin position="21"/>
        <end position="42"/>
    </location>
</feature>
<evidence type="ECO:0000256" key="6">
    <source>
        <dbReference type="ARBA" id="ARBA00023065"/>
    </source>
</evidence>
<dbReference type="HOGENOM" id="CLU_013430_0_0_7"/>
<keyword evidence="5 8" id="KW-1133">Transmembrane helix</keyword>
<keyword evidence="12" id="KW-1185">Reference proteome</keyword>
<evidence type="ECO:0000259" key="9">
    <source>
        <dbReference type="Pfam" id="PF01545"/>
    </source>
</evidence>
<dbReference type="OrthoDB" id="9809646at2"/>
<evidence type="ECO:0000259" key="10">
    <source>
        <dbReference type="Pfam" id="PF16916"/>
    </source>
</evidence>
<dbReference type="Gene3D" id="1.20.1510.10">
    <property type="entry name" value="Cation efflux protein transmembrane domain"/>
    <property type="match status" value="1"/>
</dbReference>
<evidence type="ECO:0000256" key="5">
    <source>
        <dbReference type="ARBA" id="ARBA00022989"/>
    </source>
</evidence>
<feature type="domain" description="Cation efflux protein cytoplasmic" evidence="10">
    <location>
        <begin position="209"/>
        <end position="284"/>
    </location>
</feature>
<dbReference type="InterPro" id="IPR050681">
    <property type="entry name" value="CDF/SLC30A"/>
</dbReference>
<name>V6DIV4_9BACT</name>
<dbReference type="NCBIfam" id="TIGR01297">
    <property type="entry name" value="CDF"/>
    <property type="match status" value="1"/>
</dbReference>
<comment type="subcellular location">
    <subcellularLocation>
        <location evidence="1">Membrane</location>
        <topology evidence="1">Multi-pass membrane protein</topology>
    </subcellularLocation>
</comment>
<dbReference type="PATRIC" id="fig|673862.3.peg.751"/>
<dbReference type="PANTHER" id="PTHR11562">
    <property type="entry name" value="CATION EFFLUX PROTEIN/ ZINC TRANSPORTER"/>
    <property type="match status" value="1"/>
</dbReference>
<dbReference type="AlphaFoldDB" id="V6DIV4"/>
<organism evidence="11 12">
    <name type="scientific">Candidatus Babela massiliensis</name>
    <dbReference type="NCBI Taxonomy" id="673862"/>
    <lineage>
        <taxon>Bacteria</taxon>
        <taxon>Candidatus Babelota</taxon>
        <taxon>Candidatus Babeliae</taxon>
        <taxon>Candidatus Babeliales</taxon>
        <taxon>Candidatus Babeliaceae</taxon>
        <taxon>Candidatus Babela</taxon>
    </lineage>
</organism>
<dbReference type="GO" id="GO:0005886">
    <property type="term" value="C:plasma membrane"/>
    <property type="evidence" value="ECO:0007669"/>
    <property type="project" value="TreeGrafter"/>
</dbReference>
<feature type="domain" description="Cation efflux protein transmembrane" evidence="9">
    <location>
        <begin position="16"/>
        <end position="205"/>
    </location>
</feature>
<feature type="transmembrane region" description="Helical" evidence="8">
    <location>
        <begin position="175"/>
        <end position="194"/>
    </location>
</feature>
<dbReference type="InterPro" id="IPR058533">
    <property type="entry name" value="Cation_efflux_TM"/>
</dbReference>
<evidence type="ECO:0000256" key="4">
    <source>
        <dbReference type="ARBA" id="ARBA00022692"/>
    </source>
</evidence>
<dbReference type="Proteomes" id="UP000018769">
    <property type="component" value="Chromosome I"/>
</dbReference>
<gene>
    <name evidence="11" type="primary">czcD</name>
    <name evidence="11" type="ORF">BABL1_gene_151</name>
</gene>
<evidence type="ECO:0000256" key="2">
    <source>
        <dbReference type="ARBA" id="ARBA00008873"/>
    </source>
</evidence>
<keyword evidence="3" id="KW-0813">Transport</keyword>
<keyword evidence="7 8" id="KW-0472">Membrane</keyword>
<proteinExistence type="inferred from homology"/>
<dbReference type="Pfam" id="PF01545">
    <property type="entry name" value="Cation_efflux"/>
    <property type="match status" value="1"/>
</dbReference>
<feature type="transmembrane region" description="Helical" evidence="8">
    <location>
        <begin position="149"/>
        <end position="169"/>
    </location>
</feature>
<dbReference type="eggNOG" id="COG1230">
    <property type="taxonomic scope" value="Bacteria"/>
</dbReference>
<dbReference type="EMBL" id="HG793133">
    <property type="protein sequence ID" value="CDK30863.1"/>
    <property type="molecule type" value="Genomic_DNA"/>
</dbReference>
<evidence type="ECO:0000256" key="8">
    <source>
        <dbReference type="SAM" id="Phobius"/>
    </source>
</evidence>
<reference evidence="11 12" key="1">
    <citation type="journal article" date="2015" name="Biol. Direct">
        <title>Babela massiliensis, a representative of a widespread bacterial phylum with unusual adaptations to parasitism in amoebae.</title>
        <authorList>
            <person name="Pagnier I."/>
            <person name="Yutin N."/>
            <person name="Croce O."/>
            <person name="Makarova K.S."/>
            <person name="Wolf Y.I."/>
            <person name="Benamar S."/>
            <person name="Raoult D."/>
            <person name="Koonin E.V."/>
            <person name="La Scola B."/>
        </authorList>
    </citation>
    <scope>NUCLEOTIDE SEQUENCE [LARGE SCALE GENOMIC DNA]</scope>
    <source>
        <strain evidence="12">BABL1</strain>
    </source>
</reference>
<evidence type="ECO:0000313" key="11">
    <source>
        <dbReference type="EMBL" id="CDK30863.1"/>
    </source>
</evidence>
<comment type="similarity">
    <text evidence="2">Belongs to the cation diffusion facilitator (CDF) transporter (TC 2.A.4) family. SLC30A subfamily.</text>
</comment>
<dbReference type="KEGG" id="dpb:BABL1_gene_151"/>
<dbReference type="Pfam" id="PF16916">
    <property type="entry name" value="ZT_dimer"/>
    <property type="match status" value="1"/>
</dbReference>
<dbReference type="InterPro" id="IPR036837">
    <property type="entry name" value="Cation_efflux_CTD_sf"/>
</dbReference>
<accession>V6DIV4</accession>
<keyword evidence="4 8" id="KW-0812">Transmembrane</keyword>
<evidence type="ECO:0000256" key="1">
    <source>
        <dbReference type="ARBA" id="ARBA00004141"/>
    </source>
</evidence>
<dbReference type="InterPro" id="IPR027469">
    <property type="entry name" value="Cation_efflux_TMD_sf"/>
</dbReference>
<evidence type="ECO:0000256" key="7">
    <source>
        <dbReference type="ARBA" id="ARBA00023136"/>
    </source>
</evidence>